<evidence type="ECO:0000256" key="4">
    <source>
        <dbReference type="SAM" id="Phobius"/>
    </source>
</evidence>
<name>A0A6L9EB34_9FLAO</name>
<organism evidence="5 6">
    <name type="scientific">Poritiphilus flavus</name>
    <dbReference type="NCBI Taxonomy" id="2697053"/>
    <lineage>
        <taxon>Bacteria</taxon>
        <taxon>Pseudomonadati</taxon>
        <taxon>Bacteroidota</taxon>
        <taxon>Flavobacteriia</taxon>
        <taxon>Flavobacteriales</taxon>
        <taxon>Flavobacteriaceae</taxon>
        <taxon>Poritiphilus</taxon>
    </lineage>
</organism>
<dbReference type="PANTHER" id="PTHR31899:SF9">
    <property type="entry name" value="BETA-CAROTENE 3-HYDROXYLASE 1, CHLOROPLASTIC"/>
    <property type="match status" value="1"/>
</dbReference>
<gene>
    <name evidence="5" type="ORF">GTQ38_07805</name>
</gene>
<dbReference type="PANTHER" id="PTHR31899">
    <property type="entry name" value="BETA-CAROTENE 3-HYDROXYLASE 1, CHLOROPLASTIC"/>
    <property type="match status" value="1"/>
</dbReference>
<keyword evidence="4" id="KW-1133">Transmembrane helix</keyword>
<evidence type="ECO:0000256" key="1">
    <source>
        <dbReference type="ARBA" id="ARBA00009324"/>
    </source>
</evidence>
<comment type="caution">
    <text evidence="5">The sequence shown here is derived from an EMBL/GenBank/DDBJ whole genome shotgun (WGS) entry which is preliminary data.</text>
</comment>
<dbReference type="EMBL" id="WXYO01000003">
    <property type="protein sequence ID" value="NAS11900.1"/>
    <property type="molecule type" value="Genomic_DNA"/>
</dbReference>
<comment type="similarity">
    <text evidence="1">Belongs to the sterol desaturase family.</text>
</comment>
<feature type="transmembrane region" description="Helical" evidence="4">
    <location>
        <begin position="77"/>
        <end position="95"/>
    </location>
</feature>
<proteinExistence type="inferred from homology"/>
<dbReference type="InterPro" id="IPR045019">
    <property type="entry name" value="BETA-OHASE-like"/>
</dbReference>
<sequence length="161" mass="19431">MNTALWILIFLATFCWMEFMAWFTHKYIMHGFLWSLHQDHHKKDHDSWFERNDAFFIFYAVVSMTCFYFAANTAFWYGWPLGFGILAYGIAYFLVHDIFIHQRFKLFRNANNWYARGVRRAHKIHHKHLGKEDGECFGMLIVPFKYFRNTSYSPKSSSKRA</sequence>
<dbReference type="AlphaFoldDB" id="A0A6L9EB34"/>
<dbReference type="GO" id="GO:0016119">
    <property type="term" value="P:carotene metabolic process"/>
    <property type="evidence" value="ECO:0007669"/>
    <property type="project" value="TreeGrafter"/>
</dbReference>
<dbReference type="GO" id="GO:0010291">
    <property type="term" value="F:beta-carotene 3-hydroxylase activity"/>
    <property type="evidence" value="ECO:0007669"/>
    <property type="project" value="TreeGrafter"/>
</dbReference>
<keyword evidence="3" id="KW-0560">Oxidoreductase</keyword>
<keyword evidence="2" id="KW-0125">Carotenoid biosynthesis</keyword>
<protein>
    <submittedName>
        <fullName evidence="5">Beta-carotene hydroxylase</fullName>
    </submittedName>
</protein>
<feature type="transmembrane region" description="Helical" evidence="4">
    <location>
        <begin position="54"/>
        <end position="71"/>
    </location>
</feature>
<evidence type="ECO:0000313" key="5">
    <source>
        <dbReference type="EMBL" id="NAS11900.1"/>
    </source>
</evidence>
<keyword evidence="4" id="KW-0472">Membrane</keyword>
<keyword evidence="6" id="KW-1185">Reference proteome</keyword>
<keyword evidence="4" id="KW-0812">Transmembrane</keyword>
<evidence type="ECO:0000256" key="3">
    <source>
        <dbReference type="ARBA" id="ARBA00023002"/>
    </source>
</evidence>
<feature type="transmembrane region" description="Helical" evidence="4">
    <location>
        <begin position="6"/>
        <end position="24"/>
    </location>
</feature>
<dbReference type="RefSeq" id="WP_161434936.1">
    <property type="nucleotide sequence ID" value="NZ_WXYO01000003.1"/>
</dbReference>
<evidence type="ECO:0000256" key="2">
    <source>
        <dbReference type="ARBA" id="ARBA00022746"/>
    </source>
</evidence>
<dbReference type="GO" id="GO:0016123">
    <property type="term" value="P:xanthophyll biosynthetic process"/>
    <property type="evidence" value="ECO:0007669"/>
    <property type="project" value="TreeGrafter"/>
</dbReference>
<evidence type="ECO:0000313" key="6">
    <source>
        <dbReference type="Proteomes" id="UP000475249"/>
    </source>
</evidence>
<reference evidence="5 6" key="1">
    <citation type="submission" date="2020-01" db="EMBL/GenBank/DDBJ databases">
        <title>Bacteria diversity of Porities sp.</title>
        <authorList>
            <person name="Wang G."/>
        </authorList>
    </citation>
    <scope>NUCLEOTIDE SEQUENCE [LARGE SCALE GENOMIC DNA]</scope>
    <source>
        <strain evidence="5 6">R33</strain>
    </source>
</reference>
<dbReference type="Proteomes" id="UP000475249">
    <property type="component" value="Unassembled WGS sequence"/>
</dbReference>
<accession>A0A6L9EB34</accession>